<keyword evidence="3" id="KW-0378">Hydrolase</keyword>
<dbReference type="InterPro" id="IPR001405">
    <property type="entry name" value="UPF0758"/>
</dbReference>
<dbReference type="GO" id="GO:0008237">
    <property type="term" value="F:metallopeptidase activity"/>
    <property type="evidence" value="ECO:0007669"/>
    <property type="project" value="UniProtKB-KW"/>
</dbReference>
<dbReference type="NCBIfam" id="TIGR00608">
    <property type="entry name" value="radc"/>
    <property type="match status" value="1"/>
</dbReference>
<dbReference type="GO" id="GO:0046872">
    <property type="term" value="F:metal ion binding"/>
    <property type="evidence" value="ECO:0007669"/>
    <property type="project" value="UniProtKB-KW"/>
</dbReference>
<dbReference type="InterPro" id="IPR020891">
    <property type="entry name" value="UPF0758_CS"/>
</dbReference>
<evidence type="ECO:0000256" key="2">
    <source>
        <dbReference type="ARBA" id="ARBA00022723"/>
    </source>
</evidence>
<protein>
    <recommendedName>
        <fullName evidence="7">MPN domain-containing protein</fullName>
    </recommendedName>
</protein>
<dbReference type="InterPro" id="IPR010994">
    <property type="entry name" value="RuvA_2-like"/>
</dbReference>
<dbReference type="Proteomes" id="UP000035444">
    <property type="component" value="Unassembled WGS sequence"/>
</dbReference>
<evidence type="ECO:0000313" key="9">
    <source>
        <dbReference type="Proteomes" id="UP000035444"/>
    </source>
</evidence>
<organism evidence="8 9">
    <name type="scientific">Kiloniella spongiae</name>
    <dbReference type="NCBI Taxonomy" id="1489064"/>
    <lineage>
        <taxon>Bacteria</taxon>
        <taxon>Pseudomonadati</taxon>
        <taxon>Pseudomonadota</taxon>
        <taxon>Alphaproteobacteria</taxon>
        <taxon>Rhodospirillales</taxon>
        <taxon>Kiloniellaceae</taxon>
        <taxon>Kiloniella</taxon>
    </lineage>
</organism>
<dbReference type="Pfam" id="PF20582">
    <property type="entry name" value="UPF0758_N"/>
    <property type="match status" value="1"/>
</dbReference>
<evidence type="ECO:0000256" key="1">
    <source>
        <dbReference type="ARBA" id="ARBA00022670"/>
    </source>
</evidence>
<evidence type="ECO:0000256" key="6">
    <source>
        <dbReference type="RuleBase" id="RU003797"/>
    </source>
</evidence>
<dbReference type="InterPro" id="IPR046778">
    <property type="entry name" value="UPF0758_N"/>
</dbReference>
<dbReference type="PROSITE" id="PS01302">
    <property type="entry name" value="UPF0758"/>
    <property type="match status" value="1"/>
</dbReference>
<dbReference type="Gene3D" id="1.10.150.20">
    <property type="entry name" value="5' to 3' exonuclease, C-terminal subdomain"/>
    <property type="match status" value="1"/>
</dbReference>
<keyword evidence="4" id="KW-0862">Zinc</keyword>
<dbReference type="EMBL" id="LAQL01000017">
    <property type="protein sequence ID" value="KLN59290.1"/>
    <property type="molecule type" value="Genomic_DNA"/>
</dbReference>
<evidence type="ECO:0000256" key="4">
    <source>
        <dbReference type="ARBA" id="ARBA00022833"/>
    </source>
</evidence>
<comment type="similarity">
    <text evidence="6">Belongs to the UPF0758 family.</text>
</comment>
<sequence length="235" mass="26453">MWTYSGISLKTEKPHYHGHRDRLRQRLLEKGAESLADYEVLEFFLFGVNPRGDTKPLAKKLIKTFGSLAEVFAASPDELKQVTGVGDAAASLLKLIPEAARRLTQNAILEHPVIDSWDRLVEYCTIVMAREKIEQFRLLFLDRKNRLIADEVQQKGTIDHTPVYPREVVKRALELSASALIMVHNHPSGDPSPSPADITMTKEIKEICGKLGIELHDHLIISRTGNSSFRHLGLL</sequence>
<dbReference type="SUPFAM" id="SSF102712">
    <property type="entry name" value="JAB1/MPN domain"/>
    <property type="match status" value="1"/>
</dbReference>
<dbReference type="NCBIfam" id="NF000642">
    <property type="entry name" value="PRK00024.1"/>
    <property type="match status" value="1"/>
</dbReference>
<comment type="caution">
    <text evidence="8">The sequence shown here is derived from an EMBL/GenBank/DDBJ whole genome shotgun (WGS) entry which is preliminary data.</text>
</comment>
<reference evidence="8 9" key="1">
    <citation type="submission" date="2015-03" db="EMBL/GenBank/DDBJ databases">
        <title>Genome Sequence of Kiloniella spongiae MEBiC09566, isolated from a marine sponge.</title>
        <authorList>
            <person name="Shao Z."/>
            <person name="Wang L."/>
            <person name="Li X."/>
        </authorList>
    </citation>
    <scope>NUCLEOTIDE SEQUENCE [LARGE SCALE GENOMIC DNA]</scope>
    <source>
        <strain evidence="8 9">MEBiC09566</strain>
    </source>
</reference>
<dbReference type="AlphaFoldDB" id="A0A0H2MRJ9"/>
<evidence type="ECO:0000256" key="3">
    <source>
        <dbReference type="ARBA" id="ARBA00022801"/>
    </source>
</evidence>
<proteinExistence type="inferred from homology"/>
<dbReference type="InterPro" id="IPR037518">
    <property type="entry name" value="MPN"/>
</dbReference>
<dbReference type="InterPro" id="IPR025657">
    <property type="entry name" value="RadC_JAB"/>
</dbReference>
<feature type="domain" description="MPN" evidence="7">
    <location>
        <begin position="113"/>
        <end position="235"/>
    </location>
</feature>
<evidence type="ECO:0000256" key="5">
    <source>
        <dbReference type="ARBA" id="ARBA00023049"/>
    </source>
</evidence>
<dbReference type="STRING" id="1489064.WH96_18415"/>
<gene>
    <name evidence="8" type="ORF">WH96_18415</name>
</gene>
<keyword evidence="5" id="KW-0482">Metalloprotease</keyword>
<keyword evidence="1" id="KW-0645">Protease</keyword>
<evidence type="ECO:0000313" key="8">
    <source>
        <dbReference type="EMBL" id="KLN59290.1"/>
    </source>
</evidence>
<evidence type="ECO:0000259" key="7">
    <source>
        <dbReference type="PROSITE" id="PS50249"/>
    </source>
</evidence>
<dbReference type="Pfam" id="PF04002">
    <property type="entry name" value="RadC"/>
    <property type="match status" value="1"/>
</dbReference>
<keyword evidence="9" id="KW-1185">Reference proteome</keyword>
<dbReference type="PATRIC" id="fig|1489064.4.peg.685"/>
<dbReference type="PROSITE" id="PS50249">
    <property type="entry name" value="MPN"/>
    <property type="match status" value="1"/>
</dbReference>
<name>A0A0H2MRJ9_9PROT</name>
<dbReference type="PANTHER" id="PTHR30471">
    <property type="entry name" value="DNA REPAIR PROTEIN RADC"/>
    <property type="match status" value="1"/>
</dbReference>
<dbReference type="SUPFAM" id="SSF47781">
    <property type="entry name" value="RuvA domain 2-like"/>
    <property type="match status" value="1"/>
</dbReference>
<dbReference type="GO" id="GO:0006508">
    <property type="term" value="P:proteolysis"/>
    <property type="evidence" value="ECO:0007669"/>
    <property type="project" value="UniProtKB-KW"/>
</dbReference>
<keyword evidence="2" id="KW-0479">Metal-binding</keyword>
<dbReference type="CDD" id="cd08071">
    <property type="entry name" value="MPN_DUF2466"/>
    <property type="match status" value="1"/>
</dbReference>
<dbReference type="PANTHER" id="PTHR30471:SF3">
    <property type="entry name" value="UPF0758 PROTEIN YEES-RELATED"/>
    <property type="match status" value="1"/>
</dbReference>
<accession>A0A0H2MRJ9</accession>
<dbReference type="Gene3D" id="3.40.140.10">
    <property type="entry name" value="Cytidine Deaminase, domain 2"/>
    <property type="match status" value="1"/>
</dbReference>